<gene>
    <name evidence="8" type="ORF">DFR27_2066</name>
</gene>
<dbReference type="EMBL" id="REFJ01000005">
    <property type="protein sequence ID" value="RMA78728.1"/>
    <property type="molecule type" value="Genomic_DNA"/>
</dbReference>
<evidence type="ECO:0000256" key="4">
    <source>
        <dbReference type="ARBA" id="ARBA00022452"/>
    </source>
</evidence>
<dbReference type="Pfam" id="PF02321">
    <property type="entry name" value="OEP"/>
    <property type="match status" value="2"/>
</dbReference>
<evidence type="ECO:0000256" key="3">
    <source>
        <dbReference type="ARBA" id="ARBA00022448"/>
    </source>
</evidence>
<comment type="subcellular location">
    <subcellularLocation>
        <location evidence="1">Cell outer membrane</location>
    </subcellularLocation>
</comment>
<dbReference type="AlphaFoldDB" id="A0A3M0A7E2"/>
<proteinExistence type="inferred from homology"/>
<evidence type="ECO:0000313" key="9">
    <source>
        <dbReference type="Proteomes" id="UP000267187"/>
    </source>
</evidence>
<keyword evidence="5" id="KW-0812">Transmembrane</keyword>
<sequence length="441" mass="48187">MLWAPSASAQSFSAAWQEVLANDGVLAAERAKLDSRTNLSEVADDLNWPRLDLNMAYVQMADPIQLDILDLEPLASAPGAITSLPGLIGIPTVTDFTDDNLSTVSLQAMWPIYTGGKISASQDIINSQYDESRAEFQLKVSERFGVLVERYYGLQLARHNQLLQEQVVTSIQAHADAAALLEQQGQIARVETLQALVALDDAKVALARAQSQVTMAELALHQLINSNLINLQSHLFIDVELAPVAHYVETTLNTFPGLSVLDAKLAQSGAAIDLQKSEYAPTVFLFGDYQAYEGDSLLADITPDWQVGVGVSVPLISNSGRSARVQAAHNVQLEVQNLSRQTRTDLQLLVNHAYEQAQQAQLEYHRLATALELAAENIKLREKAFREGLGTSRDLVDATTYKTVVEMRRAAAAYAFVFQYAQLCALSSSIDQFILNSGGSR</sequence>
<keyword evidence="3" id="KW-0813">Transport</keyword>
<dbReference type="GO" id="GO:0015562">
    <property type="term" value="F:efflux transmembrane transporter activity"/>
    <property type="evidence" value="ECO:0007669"/>
    <property type="project" value="InterPro"/>
</dbReference>
<comment type="similarity">
    <text evidence="2">Belongs to the outer membrane factor (OMF) (TC 1.B.17) family.</text>
</comment>
<evidence type="ECO:0000256" key="6">
    <source>
        <dbReference type="ARBA" id="ARBA00023136"/>
    </source>
</evidence>
<organism evidence="8 9">
    <name type="scientific">Umboniibacter marinipuniceus</name>
    <dbReference type="NCBI Taxonomy" id="569599"/>
    <lineage>
        <taxon>Bacteria</taxon>
        <taxon>Pseudomonadati</taxon>
        <taxon>Pseudomonadota</taxon>
        <taxon>Gammaproteobacteria</taxon>
        <taxon>Cellvibrionales</taxon>
        <taxon>Cellvibrionaceae</taxon>
        <taxon>Umboniibacter</taxon>
    </lineage>
</organism>
<dbReference type="GO" id="GO:0015288">
    <property type="term" value="F:porin activity"/>
    <property type="evidence" value="ECO:0007669"/>
    <property type="project" value="TreeGrafter"/>
</dbReference>
<comment type="caution">
    <text evidence="8">The sequence shown here is derived from an EMBL/GenBank/DDBJ whole genome shotgun (WGS) entry which is preliminary data.</text>
</comment>
<keyword evidence="9" id="KW-1185">Reference proteome</keyword>
<dbReference type="OrthoDB" id="5780445at2"/>
<protein>
    <submittedName>
        <fullName evidence="8">Outer membrane protein TolC</fullName>
    </submittedName>
</protein>
<dbReference type="InterPro" id="IPR003423">
    <property type="entry name" value="OMP_efflux"/>
</dbReference>
<dbReference type="PANTHER" id="PTHR30026:SF5">
    <property type="entry name" value="ABC-TYPE EFFLUX SYSTEM SECRETIN COMPONENT"/>
    <property type="match status" value="1"/>
</dbReference>
<dbReference type="Proteomes" id="UP000267187">
    <property type="component" value="Unassembled WGS sequence"/>
</dbReference>
<reference evidence="8 9" key="1">
    <citation type="submission" date="2018-10" db="EMBL/GenBank/DDBJ databases">
        <title>Genomic Encyclopedia of Type Strains, Phase IV (KMG-IV): sequencing the most valuable type-strain genomes for metagenomic binning, comparative biology and taxonomic classification.</title>
        <authorList>
            <person name="Goeker M."/>
        </authorList>
    </citation>
    <scope>NUCLEOTIDE SEQUENCE [LARGE SCALE GENOMIC DNA]</scope>
    <source>
        <strain evidence="8 9">DSM 25080</strain>
    </source>
</reference>
<evidence type="ECO:0000256" key="7">
    <source>
        <dbReference type="ARBA" id="ARBA00023237"/>
    </source>
</evidence>
<evidence type="ECO:0000256" key="2">
    <source>
        <dbReference type="ARBA" id="ARBA00007613"/>
    </source>
</evidence>
<dbReference type="SUPFAM" id="SSF56954">
    <property type="entry name" value="Outer membrane efflux proteins (OEP)"/>
    <property type="match status" value="1"/>
</dbReference>
<keyword evidence="4" id="KW-1134">Transmembrane beta strand</keyword>
<keyword evidence="6" id="KW-0472">Membrane</keyword>
<dbReference type="InterPro" id="IPR051906">
    <property type="entry name" value="TolC-like"/>
</dbReference>
<name>A0A3M0A7E2_9GAMM</name>
<evidence type="ECO:0000256" key="1">
    <source>
        <dbReference type="ARBA" id="ARBA00004442"/>
    </source>
</evidence>
<accession>A0A3M0A7E2</accession>
<dbReference type="GO" id="GO:1990281">
    <property type="term" value="C:efflux pump complex"/>
    <property type="evidence" value="ECO:0007669"/>
    <property type="project" value="TreeGrafter"/>
</dbReference>
<evidence type="ECO:0000313" key="8">
    <source>
        <dbReference type="EMBL" id="RMA78728.1"/>
    </source>
</evidence>
<evidence type="ECO:0000256" key="5">
    <source>
        <dbReference type="ARBA" id="ARBA00022692"/>
    </source>
</evidence>
<dbReference type="PANTHER" id="PTHR30026">
    <property type="entry name" value="OUTER MEMBRANE PROTEIN TOLC"/>
    <property type="match status" value="1"/>
</dbReference>
<dbReference type="GO" id="GO:0009279">
    <property type="term" value="C:cell outer membrane"/>
    <property type="evidence" value="ECO:0007669"/>
    <property type="project" value="UniProtKB-SubCell"/>
</dbReference>
<dbReference type="RefSeq" id="WP_121877376.1">
    <property type="nucleotide sequence ID" value="NZ_REFJ01000005.1"/>
</dbReference>
<keyword evidence="7" id="KW-0998">Cell outer membrane</keyword>
<dbReference type="Gene3D" id="1.20.1600.10">
    <property type="entry name" value="Outer membrane efflux proteins (OEP)"/>
    <property type="match status" value="1"/>
</dbReference>